<evidence type="ECO:0000256" key="6">
    <source>
        <dbReference type="SAM" id="SignalP"/>
    </source>
</evidence>
<dbReference type="GO" id="GO:0005737">
    <property type="term" value="C:cytoplasm"/>
    <property type="evidence" value="ECO:0007669"/>
    <property type="project" value="TreeGrafter"/>
</dbReference>
<dbReference type="InterPro" id="IPR046357">
    <property type="entry name" value="PPIase_dom_sf"/>
</dbReference>
<gene>
    <name evidence="8" type="ORF">OM074_14815</name>
</gene>
<comment type="caution">
    <text evidence="8">The sequence shown here is derived from an EMBL/GenBank/DDBJ whole genome shotgun (WGS) entry which is preliminary data.</text>
</comment>
<reference evidence="8" key="1">
    <citation type="submission" date="2022-10" db="EMBL/GenBank/DDBJ databases">
        <authorList>
            <person name="Yu W.X."/>
        </authorList>
    </citation>
    <scope>NUCLEOTIDE SEQUENCE</scope>
    <source>
        <strain evidence="8">D04</strain>
    </source>
</reference>
<dbReference type="InterPro" id="IPR001179">
    <property type="entry name" value="PPIase_FKBP_dom"/>
</dbReference>
<evidence type="ECO:0000259" key="7">
    <source>
        <dbReference type="PROSITE" id="PS50059"/>
    </source>
</evidence>
<dbReference type="InterPro" id="IPR050689">
    <property type="entry name" value="FKBP-type_PPIase"/>
</dbReference>
<feature type="signal peptide" evidence="6">
    <location>
        <begin position="1"/>
        <end position="22"/>
    </location>
</feature>
<dbReference type="PROSITE" id="PS50059">
    <property type="entry name" value="FKBP_PPIASE"/>
    <property type="match status" value="1"/>
</dbReference>
<keyword evidence="3 4" id="KW-0413">Isomerase</keyword>
<dbReference type="EMBL" id="JAPDPI010000032">
    <property type="protein sequence ID" value="MCW3806907.1"/>
    <property type="molecule type" value="Genomic_DNA"/>
</dbReference>
<name>A0AAE3MFY8_9BACT</name>
<dbReference type="GO" id="GO:0003755">
    <property type="term" value="F:peptidyl-prolyl cis-trans isomerase activity"/>
    <property type="evidence" value="ECO:0007669"/>
    <property type="project" value="UniProtKB-UniRule"/>
</dbReference>
<dbReference type="PANTHER" id="PTHR10516">
    <property type="entry name" value="PEPTIDYL-PROLYL CIS-TRANS ISOMERASE"/>
    <property type="match status" value="1"/>
</dbReference>
<evidence type="ECO:0000313" key="8">
    <source>
        <dbReference type="EMBL" id="MCW3806907.1"/>
    </source>
</evidence>
<feature type="domain" description="PPIase FKBP-type" evidence="7">
    <location>
        <begin position="203"/>
        <end position="283"/>
    </location>
</feature>
<keyword evidence="9" id="KW-1185">Reference proteome</keyword>
<sequence>MKRRILLVFGVLLALSSCMDDSDDYPTMEETIERDDKTIQDFFTTNNIENAIADESGVYIDIIEEGEGESPEEGGVVRVYYKYYSLPSNKLVAEVEDLTKWELEKTLQGLNIGIPYMKEGGVADIYIPCRYAFYGSTSPQANSVLRFRVTLNDYAETIEEMDDKIIQEYFVANEITNAIKDEESGVYIQHIAEGSGEDFPETDSNITVKYELYTIPNDEEIEKTDEAVTFNLGGLIKGWQVGIPLMKKGGEAYLYIPSSQAYRGTSNKIANEVLKFKIDLLDF</sequence>
<accession>A0AAE3MFY8</accession>
<evidence type="ECO:0000256" key="5">
    <source>
        <dbReference type="RuleBase" id="RU003915"/>
    </source>
</evidence>
<keyword evidence="6" id="KW-0732">Signal</keyword>
<feature type="chain" id="PRO_5042056234" description="Peptidyl-prolyl cis-trans isomerase" evidence="6">
    <location>
        <begin position="23"/>
        <end position="283"/>
    </location>
</feature>
<comment type="similarity">
    <text evidence="5">Belongs to the FKBP-type PPIase family.</text>
</comment>
<protein>
    <recommendedName>
        <fullName evidence="5">Peptidyl-prolyl cis-trans isomerase</fullName>
        <ecNumber evidence="5">5.2.1.8</ecNumber>
    </recommendedName>
</protein>
<dbReference type="SUPFAM" id="SSF54534">
    <property type="entry name" value="FKBP-like"/>
    <property type="match status" value="2"/>
</dbReference>
<dbReference type="Pfam" id="PF00254">
    <property type="entry name" value="FKBP_C"/>
    <property type="match status" value="2"/>
</dbReference>
<evidence type="ECO:0000256" key="3">
    <source>
        <dbReference type="ARBA" id="ARBA00023235"/>
    </source>
</evidence>
<dbReference type="PANTHER" id="PTHR10516:SF443">
    <property type="entry name" value="FK506-BINDING PROTEIN 59-RELATED"/>
    <property type="match status" value="1"/>
</dbReference>
<dbReference type="Gene3D" id="3.10.50.40">
    <property type="match status" value="2"/>
</dbReference>
<evidence type="ECO:0000313" key="9">
    <source>
        <dbReference type="Proteomes" id="UP001207408"/>
    </source>
</evidence>
<dbReference type="PROSITE" id="PS51257">
    <property type="entry name" value="PROKAR_LIPOPROTEIN"/>
    <property type="match status" value="1"/>
</dbReference>
<evidence type="ECO:0000256" key="2">
    <source>
        <dbReference type="ARBA" id="ARBA00023110"/>
    </source>
</evidence>
<keyword evidence="2 4" id="KW-0697">Rotamase</keyword>
<dbReference type="EC" id="5.2.1.8" evidence="5"/>
<evidence type="ECO:0000256" key="1">
    <source>
        <dbReference type="ARBA" id="ARBA00000971"/>
    </source>
</evidence>
<organism evidence="8 9">
    <name type="scientific">Plebeiibacterium marinum</name>
    <dbReference type="NCBI Taxonomy" id="2992111"/>
    <lineage>
        <taxon>Bacteria</taxon>
        <taxon>Pseudomonadati</taxon>
        <taxon>Bacteroidota</taxon>
        <taxon>Bacteroidia</taxon>
        <taxon>Marinilabiliales</taxon>
        <taxon>Marinilabiliaceae</taxon>
        <taxon>Plebeiibacterium</taxon>
    </lineage>
</organism>
<proteinExistence type="inferred from homology"/>
<comment type="catalytic activity">
    <reaction evidence="1 4 5">
        <text>[protein]-peptidylproline (omega=180) = [protein]-peptidylproline (omega=0)</text>
        <dbReference type="Rhea" id="RHEA:16237"/>
        <dbReference type="Rhea" id="RHEA-COMP:10747"/>
        <dbReference type="Rhea" id="RHEA-COMP:10748"/>
        <dbReference type="ChEBI" id="CHEBI:83833"/>
        <dbReference type="ChEBI" id="CHEBI:83834"/>
        <dbReference type="EC" id="5.2.1.8"/>
    </reaction>
</comment>
<evidence type="ECO:0000256" key="4">
    <source>
        <dbReference type="PROSITE-ProRule" id="PRU00277"/>
    </source>
</evidence>
<dbReference type="AlphaFoldDB" id="A0AAE3MFY8"/>
<dbReference type="RefSeq" id="WP_301200801.1">
    <property type="nucleotide sequence ID" value="NZ_JAPDPI010000032.1"/>
</dbReference>
<dbReference type="Proteomes" id="UP001207408">
    <property type="component" value="Unassembled WGS sequence"/>
</dbReference>